<keyword evidence="2" id="KW-1185">Reference proteome</keyword>
<organism evidence="1 2">
    <name type="scientific">Coniosporium uncinatum</name>
    <dbReference type="NCBI Taxonomy" id="93489"/>
    <lineage>
        <taxon>Eukaryota</taxon>
        <taxon>Fungi</taxon>
        <taxon>Dikarya</taxon>
        <taxon>Ascomycota</taxon>
        <taxon>Pezizomycotina</taxon>
        <taxon>Dothideomycetes</taxon>
        <taxon>Dothideomycetes incertae sedis</taxon>
        <taxon>Coniosporium</taxon>
    </lineage>
</organism>
<sequence length="126" mass="14176">MGVRFRLALSLFQWGRFSEALERGSTQPPARLYPLAELERSHASSEDATMVSRNKLPAIWALHGWQDSVVPAIGTCKFITRVKSLYPNTPVLLDLGDGDHGFDEDLTAGDEIVRRGTEFVRKYWIA</sequence>
<evidence type="ECO:0000313" key="2">
    <source>
        <dbReference type="Proteomes" id="UP001186974"/>
    </source>
</evidence>
<proteinExistence type="predicted"/>
<dbReference type="EMBL" id="JAWDJW010006457">
    <property type="protein sequence ID" value="KAK3064656.1"/>
    <property type="molecule type" value="Genomic_DNA"/>
</dbReference>
<dbReference type="Proteomes" id="UP001186974">
    <property type="component" value="Unassembled WGS sequence"/>
</dbReference>
<comment type="caution">
    <text evidence="1">The sequence shown here is derived from an EMBL/GenBank/DDBJ whole genome shotgun (WGS) entry which is preliminary data.</text>
</comment>
<accession>A0ACC3DB32</accession>
<gene>
    <name evidence="1" type="ORF">LTS18_005206</name>
</gene>
<protein>
    <submittedName>
        <fullName evidence="1">Uncharacterized protein</fullName>
    </submittedName>
</protein>
<reference evidence="1" key="1">
    <citation type="submission" date="2024-09" db="EMBL/GenBank/DDBJ databases">
        <title>Black Yeasts Isolated from many extreme environments.</title>
        <authorList>
            <person name="Coleine C."/>
            <person name="Stajich J.E."/>
            <person name="Selbmann L."/>
        </authorList>
    </citation>
    <scope>NUCLEOTIDE SEQUENCE</scope>
    <source>
        <strain evidence="1">CCFEE 5737</strain>
    </source>
</reference>
<name>A0ACC3DB32_9PEZI</name>
<evidence type="ECO:0000313" key="1">
    <source>
        <dbReference type="EMBL" id="KAK3064656.1"/>
    </source>
</evidence>